<dbReference type="AlphaFoldDB" id="A0A069DMF7"/>
<protein>
    <submittedName>
        <fullName evidence="1">Conserved uncharacterized protein</fullName>
    </submittedName>
</protein>
<evidence type="ECO:0000313" key="1">
    <source>
        <dbReference type="EMBL" id="JAC84940.1"/>
    </source>
</evidence>
<name>A0A069DMF7_9CNID</name>
<dbReference type="PANTHER" id="PTHR31511">
    <property type="entry name" value="PROTEIN CBG23764"/>
    <property type="match status" value="1"/>
</dbReference>
<organism evidence="1">
    <name type="scientific">Clytia hemisphaerica</name>
    <dbReference type="NCBI Taxonomy" id="252671"/>
    <lineage>
        <taxon>Eukaryota</taxon>
        <taxon>Metazoa</taxon>
        <taxon>Cnidaria</taxon>
        <taxon>Hydrozoa</taxon>
        <taxon>Hydroidolina</taxon>
        <taxon>Leptothecata</taxon>
        <taxon>Obeliida</taxon>
        <taxon>Clytiidae</taxon>
        <taxon>Clytia</taxon>
    </lineage>
</organism>
<sequence>MDRKATLNIQNLDNRCFMWCILVAKYNVEKHAERASKYNKYINKLKMDGIKYPVGINEIKCFERLNNISVDNQESFTLASDMYSFLFPGL</sequence>
<proteinExistence type="evidence at transcript level"/>
<dbReference type="EMBL" id="GBGP01000255">
    <property type="protein sequence ID" value="JAC84940.1"/>
    <property type="molecule type" value="mRNA"/>
</dbReference>
<dbReference type="PANTHER" id="PTHR31511:SF12">
    <property type="entry name" value="RHO TERMINATION FACTOR N-TERMINAL DOMAIN-CONTAINING PROTEIN"/>
    <property type="match status" value="1"/>
</dbReference>
<reference evidence="1" key="1">
    <citation type="journal article" date="2014" name="PLoS Genet.">
        <title>Differential Responses to Wnt and PCP Disruption Predict Expression and Developmental Function of Conserved and Novel Genes in a Cnidarian.</title>
        <authorList>
            <person name="Lapebie P."/>
            <person name="Ruggiero A."/>
            <person name="Barreau C."/>
            <person name="Chevalier S."/>
            <person name="Chang P."/>
            <person name="Dru P."/>
            <person name="Houliston E."/>
            <person name="Momose T."/>
        </authorList>
    </citation>
    <scope>NUCLEOTIDE SEQUENCE</scope>
</reference>
<accession>A0A069DMF7</accession>